<gene>
    <name evidence="1" type="ORF">MCQ_01510</name>
</gene>
<comment type="caution">
    <text evidence="1">The sequence shown here is derived from an EMBL/GenBank/DDBJ whole genome shotgun (WGS) entry which is preliminary data.</text>
</comment>
<evidence type="ECO:0000313" key="2">
    <source>
        <dbReference type="Proteomes" id="UP000008947"/>
    </source>
</evidence>
<organism evidence="1 2">
    <name type="scientific">Candidatus Bartonella washoeensis Sb944nv</name>
    <dbReference type="NCBI Taxonomy" id="1094563"/>
    <lineage>
        <taxon>Bacteria</taxon>
        <taxon>Pseudomonadati</taxon>
        <taxon>Pseudomonadota</taxon>
        <taxon>Alphaproteobacteria</taxon>
        <taxon>Hyphomicrobiales</taxon>
        <taxon>Bartonellaceae</taxon>
        <taxon>Bartonella</taxon>
    </lineage>
</organism>
<reference evidence="1 2" key="1">
    <citation type="submission" date="2012-03" db="EMBL/GenBank/DDBJ databases">
        <title>The Genome Sequence of Bartonella washoensis Sb944nv.</title>
        <authorList>
            <consortium name="The Broad Institute Genome Sequencing Platform"/>
            <consortium name="The Broad Institute Genome Sequencing Center for Infectious Disease"/>
            <person name="Feldgarden M."/>
            <person name="Kirby J."/>
            <person name="Kosoy M."/>
            <person name="Birtles R."/>
            <person name="Probert W.S."/>
            <person name="Chiaraviglio L."/>
            <person name="Young S.K."/>
            <person name="Zeng Q."/>
            <person name="Gargeya S."/>
            <person name="Fitzgerald M."/>
            <person name="Haas B."/>
            <person name="Abouelleil A."/>
            <person name="Alvarado L."/>
            <person name="Arachchi H.M."/>
            <person name="Berlin A."/>
            <person name="Chapman S.B."/>
            <person name="Gearin G."/>
            <person name="Goldberg J."/>
            <person name="Griggs A."/>
            <person name="Gujja S."/>
            <person name="Hansen M."/>
            <person name="Heiman D."/>
            <person name="Howarth C."/>
            <person name="Larimer J."/>
            <person name="Lui A."/>
            <person name="MacDonald P.J.P."/>
            <person name="McCowen C."/>
            <person name="Montmayeur A."/>
            <person name="Murphy C."/>
            <person name="Neiman D."/>
            <person name="Pearson M."/>
            <person name="Priest M."/>
            <person name="Roberts A."/>
            <person name="Saif S."/>
            <person name="Shea T."/>
            <person name="Sisk P."/>
            <person name="Stolte C."/>
            <person name="Sykes S."/>
            <person name="Wortman J."/>
            <person name="Nusbaum C."/>
            <person name="Birren B."/>
        </authorList>
    </citation>
    <scope>NUCLEOTIDE SEQUENCE [LARGE SCALE GENOMIC DNA]</scope>
    <source>
        <strain evidence="1 2">Sb944nv</strain>
    </source>
</reference>
<keyword evidence="2" id="KW-1185">Reference proteome</keyword>
<accession>J0YRW8</accession>
<dbReference type="Proteomes" id="UP000008947">
    <property type="component" value="Unassembled WGS sequence"/>
</dbReference>
<name>J0YRW8_9HYPH</name>
<dbReference type="PATRIC" id="fig|1094563.3.peg.1740"/>
<dbReference type="eggNOG" id="ENOG5030JPR">
    <property type="taxonomic scope" value="Bacteria"/>
</dbReference>
<dbReference type="InterPro" id="IPR010781">
    <property type="entry name" value="DUF1376"/>
</dbReference>
<dbReference type="AlphaFoldDB" id="J0YRW8"/>
<dbReference type="Pfam" id="PF07120">
    <property type="entry name" value="DUF1376"/>
    <property type="match status" value="1"/>
</dbReference>
<dbReference type="EMBL" id="AILU01000046">
    <property type="protein sequence ID" value="EJF77523.1"/>
    <property type="molecule type" value="Genomic_DNA"/>
</dbReference>
<dbReference type="HOGENOM" id="CLU_062383_2_0_5"/>
<dbReference type="RefSeq" id="WP_006924589.1">
    <property type="nucleotide sequence ID" value="NZ_JH725025.1"/>
</dbReference>
<proteinExistence type="predicted"/>
<protein>
    <submittedName>
        <fullName evidence="1">Uncharacterized protein</fullName>
    </submittedName>
</protein>
<evidence type="ECO:0000313" key="1">
    <source>
        <dbReference type="EMBL" id="EJF77523.1"/>
    </source>
</evidence>
<sequence length="111" mass="13255">MSTKLAWTRLFTEQWLFKLSDLPPMEVNVYVKLRIRMLHTREPLLNDSQILSHFTCCSVKRFQKALDYLLRSGHIICLEDGRLWSSDVEEELNYFNENLNNNEEKEGQYVN</sequence>